<dbReference type="PRINTS" id="PR01805">
    <property type="entry name" value="VACJLIPOPROT"/>
</dbReference>
<comment type="caution">
    <text evidence="5">The sequence shown here is derived from an EMBL/GenBank/DDBJ whole genome shotgun (WGS) entry which is preliminary data.</text>
</comment>
<evidence type="ECO:0000256" key="2">
    <source>
        <dbReference type="ARBA" id="ARBA00022729"/>
    </source>
</evidence>
<evidence type="ECO:0000313" key="6">
    <source>
        <dbReference type="Proteomes" id="UP000470302"/>
    </source>
</evidence>
<dbReference type="PROSITE" id="PS51257">
    <property type="entry name" value="PROKAR_LIPOPROTEIN"/>
    <property type="match status" value="1"/>
</dbReference>
<name>A0A845FXI7_9BURK</name>
<dbReference type="EMBL" id="WWCW01000003">
    <property type="protein sequence ID" value="MYM85950.1"/>
    <property type="molecule type" value="Genomic_DNA"/>
</dbReference>
<reference evidence="5 6" key="1">
    <citation type="submission" date="2020-01" db="EMBL/GenBank/DDBJ databases">
        <title>Novel species isolated from a subtropical stream in China.</title>
        <authorList>
            <person name="Lu H."/>
        </authorList>
    </citation>
    <scope>NUCLEOTIDE SEQUENCE [LARGE SCALE GENOMIC DNA]</scope>
    <source>
        <strain evidence="5 6">FT82W</strain>
    </source>
</reference>
<feature type="compositionally biased region" description="Low complexity" evidence="3">
    <location>
        <begin position="255"/>
        <end position="274"/>
    </location>
</feature>
<dbReference type="Proteomes" id="UP000470302">
    <property type="component" value="Unassembled WGS sequence"/>
</dbReference>
<dbReference type="AlphaFoldDB" id="A0A845FXI7"/>
<dbReference type="InterPro" id="IPR007428">
    <property type="entry name" value="MlaA"/>
</dbReference>
<feature type="compositionally biased region" description="Basic and acidic residues" evidence="3">
    <location>
        <begin position="221"/>
        <end position="254"/>
    </location>
</feature>
<dbReference type="RefSeq" id="WP_161095262.1">
    <property type="nucleotide sequence ID" value="NZ_WWCW01000003.1"/>
</dbReference>
<gene>
    <name evidence="5" type="ORF">GTP91_02015</name>
</gene>
<feature type="signal peptide" evidence="4">
    <location>
        <begin position="1"/>
        <end position="23"/>
    </location>
</feature>
<proteinExistence type="inferred from homology"/>
<evidence type="ECO:0000313" key="5">
    <source>
        <dbReference type="EMBL" id="MYM85950.1"/>
    </source>
</evidence>
<dbReference type="GO" id="GO:0016020">
    <property type="term" value="C:membrane"/>
    <property type="evidence" value="ECO:0007669"/>
    <property type="project" value="InterPro"/>
</dbReference>
<feature type="chain" id="PRO_5032347820" evidence="4">
    <location>
        <begin position="24"/>
        <end position="287"/>
    </location>
</feature>
<organism evidence="5 6">
    <name type="scientific">Duganella vulcania</name>
    <dbReference type="NCBI Taxonomy" id="2692166"/>
    <lineage>
        <taxon>Bacteria</taxon>
        <taxon>Pseudomonadati</taxon>
        <taxon>Pseudomonadota</taxon>
        <taxon>Betaproteobacteria</taxon>
        <taxon>Burkholderiales</taxon>
        <taxon>Oxalobacteraceae</taxon>
        <taxon>Telluria group</taxon>
        <taxon>Duganella</taxon>
    </lineage>
</organism>
<dbReference type="Pfam" id="PF04333">
    <property type="entry name" value="MlaA"/>
    <property type="match status" value="1"/>
</dbReference>
<evidence type="ECO:0000256" key="3">
    <source>
        <dbReference type="SAM" id="MobiDB-lite"/>
    </source>
</evidence>
<comment type="similarity">
    <text evidence="1">Belongs to the MlaA family.</text>
</comment>
<evidence type="ECO:0000256" key="1">
    <source>
        <dbReference type="ARBA" id="ARBA00010634"/>
    </source>
</evidence>
<accession>A0A845FXI7</accession>
<sequence>MTHRTSKHLRSAALALGVTVLLAGCAGPNPRDPYEGFNRAMFSFNDTVDTYALKPAATAYRNVLPNFVQTGVNNFFGNLADAWTGVNNLLQGHGEAGMSDVTRFALNSTLGIVGLFDIASEAGLQKHKEDFGQTLGTWGVPSGPYLMLPLLGPSTVRDTVALPLDIKGDIWGYKEPVYIRNTGTALRVVDQRANLLNATSLLEDAALDRYEFIRDGFLQRRESQIHPDGDDAPRKPSKDDSAEPEAKPETKPEVKPVAAAQSSAPVSSESAPKELNSGAPAAATASQ</sequence>
<dbReference type="PANTHER" id="PTHR30035">
    <property type="entry name" value="LIPOPROTEIN VACJ-RELATED"/>
    <property type="match status" value="1"/>
</dbReference>
<keyword evidence="5" id="KW-0449">Lipoprotein</keyword>
<dbReference type="PANTHER" id="PTHR30035:SF3">
    <property type="entry name" value="INTERMEMBRANE PHOSPHOLIPID TRANSPORT SYSTEM LIPOPROTEIN MLAA"/>
    <property type="match status" value="1"/>
</dbReference>
<protein>
    <submittedName>
        <fullName evidence="5">VacJ family lipoprotein</fullName>
    </submittedName>
</protein>
<evidence type="ECO:0000256" key="4">
    <source>
        <dbReference type="SAM" id="SignalP"/>
    </source>
</evidence>
<keyword evidence="2 4" id="KW-0732">Signal</keyword>
<dbReference type="GO" id="GO:0120010">
    <property type="term" value="P:intermembrane phospholipid transfer"/>
    <property type="evidence" value="ECO:0007669"/>
    <property type="project" value="TreeGrafter"/>
</dbReference>
<feature type="region of interest" description="Disordered" evidence="3">
    <location>
        <begin position="221"/>
        <end position="287"/>
    </location>
</feature>